<organism evidence="1 2">
    <name type="scientific">Rhodosorus marinus</name>
    <dbReference type="NCBI Taxonomy" id="101924"/>
    <lineage>
        <taxon>Eukaryota</taxon>
        <taxon>Rhodophyta</taxon>
        <taxon>Stylonematophyceae</taxon>
        <taxon>Stylonematales</taxon>
        <taxon>Stylonemataceae</taxon>
        <taxon>Rhodosorus</taxon>
    </lineage>
</organism>
<protein>
    <submittedName>
        <fullName evidence="1">Uncharacterized protein</fullName>
    </submittedName>
</protein>
<accession>A0AAV8UQ44</accession>
<dbReference type="Proteomes" id="UP001157974">
    <property type="component" value="Unassembled WGS sequence"/>
</dbReference>
<keyword evidence="2" id="KW-1185">Reference proteome</keyword>
<dbReference type="EMBL" id="JAMWBK010000007">
    <property type="protein sequence ID" value="KAJ8903616.1"/>
    <property type="molecule type" value="Genomic_DNA"/>
</dbReference>
<dbReference type="SUPFAM" id="SSF48371">
    <property type="entry name" value="ARM repeat"/>
    <property type="match status" value="1"/>
</dbReference>
<name>A0AAV8UQ44_9RHOD</name>
<dbReference type="InterPro" id="IPR016024">
    <property type="entry name" value="ARM-type_fold"/>
</dbReference>
<sequence length="1036" mass="114417">MSATEASRGLVLAEERRSTLLTLIRLQSRGVDVSSVAVDIVRYCLETDSVRQNGIVSMSLELLCVQPDHSAWELITKILNELLRNPDERVISTVLDKASSLPPQVLKAFVLKTGSTIAKLGKEGPKNVRYAAIKVICFISLRIDSLMSSPSNLQKGYTPKTDALLEKDPGALKSALEAMTKVFQNSLMDYDERSSSEVLHTAVQIVQESQNASMGESVMTRESVEEHVFKNIKSITSRIQSLKSIVSTRKQTSSLLELAAFVLRNKDSSVDRVEWAARFMDGPVASFLSAGDPPISLLVAIGGANVCSVTDEKHSSLLKKTKQRTLPILVRMAGDSVLSPPQRGSAASAAVTLVQDAQKSNGAEKSVLATIAQLFTLCGTITPMRDRLKCLINLCQLLFKLDCVDDVSLTAASTTWTLESGYVKALVDAASANPAYPAEVVTALCSSCLRMIRYVTQKRPNRMKVLEAWFSAVCVVLKVFFKALSWSRETIEVLTAKEYLLRLFELGMDVDKFFEKHKNVRRPELEGVQQELILLLSHQRNPRIKALAILTATYQTRQEVIDVSDNGKQILKALWNFFKGGFEDTKIAESNMKRGLMWTPMKTETTLLSDNAYLADLSTRTLVQRVPAAASRTVAMLKRYLEVLAESKESDVLATDLVQTSLEVLSAYDQPNFPKKVEPKTLTSFANAPQPDPLLMLLPPLSDALLTATVRLAPFQELTAESLFEALVLQDDGSSTADPKASSRGTFRSGTKAILFSEKGIEIEANHLTDLSRKVVLMRIVVRNTSSSFISNYSMRAEVNGIGMTVISPASSIFYLPENAERIRGFTLVQNAVEASEQTDIFVNFSCTLKEGDFEGQCEPYSLSSYDTNFLVTPPKTVLGFGVWRRRWDVAPFTRRMWAFLKPDQTVDMLVEAMQTTVLVEIGRLRSQVQFSALLCSSTAGNHVLVAAYAPEAERGSGHGPCFVSIEARSSSGNLPGKLTNLVKDKLRSKNIRVLSDEEAFASIKAKPFGSFFVVDRPGMNVHQRWREAHRARLQV</sequence>
<comment type="caution">
    <text evidence="1">The sequence shown here is derived from an EMBL/GenBank/DDBJ whole genome shotgun (WGS) entry which is preliminary data.</text>
</comment>
<evidence type="ECO:0000313" key="2">
    <source>
        <dbReference type="Proteomes" id="UP001157974"/>
    </source>
</evidence>
<proteinExistence type="predicted"/>
<gene>
    <name evidence="1" type="ORF">NDN08_004718</name>
</gene>
<reference evidence="1 2" key="1">
    <citation type="journal article" date="2023" name="Nat. Commun.">
        <title>Origin of minicircular mitochondrial genomes in red algae.</title>
        <authorList>
            <person name="Lee Y."/>
            <person name="Cho C.H."/>
            <person name="Lee Y.M."/>
            <person name="Park S.I."/>
            <person name="Yang J.H."/>
            <person name="West J.A."/>
            <person name="Bhattacharya D."/>
            <person name="Yoon H.S."/>
        </authorList>
    </citation>
    <scope>NUCLEOTIDE SEQUENCE [LARGE SCALE GENOMIC DNA]</scope>
    <source>
        <strain evidence="1 2">CCMP1338</strain>
        <tissue evidence="1">Whole cell</tissue>
    </source>
</reference>
<evidence type="ECO:0000313" key="1">
    <source>
        <dbReference type="EMBL" id="KAJ8903616.1"/>
    </source>
</evidence>
<dbReference type="AlphaFoldDB" id="A0AAV8UQ44"/>